<reference evidence="9 10" key="1">
    <citation type="submission" date="2016-11" db="EMBL/GenBank/DDBJ databases">
        <authorList>
            <person name="Jaros S."/>
            <person name="Januszkiewicz K."/>
            <person name="Wedrychowicz H."/>
        </authorList>
    </citation>
    <scope>NUCLEOTIDE SEQUENCE [LARGE SCALE GENOMIC DNA]</scope>
    <source>
        <strain evidence="9 10">DSM 27063</strain>
    </source>
</reference>
<comment type="similarity">
    <text evidence="2">Belongs to the SusD family.</text>
</comment>
<dbReference type="InterPro" id="IPR012944">
    <property type="entry name" value="SusD_RagB_dom"/>
</dbReference>
<dbReference type="InterPro" id="IPR033985">
    <property type="entry name" value="SusD-like_N"/>
</dbReference>
<evidence type="ECO:0000256" key="2">
    <source>
        <dbReference type="ARBA" id="ARBA00006275"/>
    </source>
</evidence>
<sequence>MKRTKILSLIFVLSLSFIYQGCTDLEEEVYDKLPVDEFGQTTDQINSLIAPIYRTLKGVFPSNYFLLSECSSDMAITPTRKGGDWWDGGQFKELRLHTWSPNTSLVTGSYNSAMESISSCNKIYAMIDENQSIENKEQILAEIRGVRAFWYYLLIDYYGNVPIVTDFNDTSLPATSPRAEVYQFVLDELNAIKDIVRDDVTPASYGKITKGVVYTLLAKMYLNAEVWNPGGGSKWQECVDACNVVMDLDYVIEPNFKASFVVQNQNSKEIIFPIVFSTADGGNHLHYRTLHYLDPIPLNLNVGTWNGISAMPGYVKAYDEADKRVDWSFLTGPMYDTNGDILITAHGRELIHTVDIEIEYNIDEDGWGQVEQEDGARCSKWEFESGLNGDMENDMAIFRLADVYLMKAEALVRLGQDNEEATRLVNAVRRRAFDSDEKLLSSVTLDDVYNERRYELAWEIYGRQDMIRFGTFLDEIPGWKPETNETRLLFPIPQTALDANPNLQQNPGY</sequence>
<keyword evidence="4" id="KW-0472">Membrane</keyword>
<evidence type="ECO:0000259" key="7">
    <source>
        <dbReference type="Pfam" id="PF07980"/>
    </source>
</evidence>
<dbReference type="Proteomes" id="UP000184050">
    <property type="component" value="Unassembled WGS sequence"/>
</dbReference>
<dbReference type="AlphaFoldDB" id="A0A1M6M9H7"/>
<dbReference type="SUPFAM" id="SSF48452">
    <property type="entry name" value="TPR-like"/>
    <property type="match status" value="1"/>
</dbReference>
<evidence type="ECO:0000256" key="1">
    <source>
        <dbReference type="ARBA" id="ARBA00004442"/>
    </source>
</evidence>
<evidence type="ECO:0000256" key="6">
    <source>
        <dbReference type="SAM" id="SignalP"/>
    </source>
</evidence>
<feature type="domain" description="RagB/SusD" evidence="7">
    <location>
        <begin position="312"/>
        <end position="509"/>
    </location>
</feature>
<dbReference type="OrthoDB" id="5694214at2"/>
<protein>
    <submittedName>
        <fullName evidence="9">Starch-binding associating with outer membrane</fullName>
    </submittedName>
</protein>
<feature type="signal peptide" evidence="6">
    <location>
        <begin position="1"/>
        <end position="21"/>
    </location>
</feature>
<dbReference type="STRING" id="1168035.SAMN05444280_13120"/>
<dbReference type="EMBL" id="FQZE01000031">
    <property type="protein sequence ID" value="SHJ80089.1"/>
    <property type="molecule type" value="Genomic_DNA"/>
</dbReference>
<gene>
    <name evidence="9" type="ORF">SAMN05444280_13120</name>
</gene>
<dbReference type="Pfam" id="PF14322">
    <property type="entry name" value="SusD-like_3"/>
    <property type="match status" value="1"/>
</dbReference>
<evidence type="ECO:0000256" key="5">
    <source>
        <dbReference type="ARBA" id="ARBA00023237"/>
    </source>
</evidence>
<keyword evidence="5" id="KW-0998">Cell outer membrane</keyword>
<dbReference type="Gene3D" id="1.25.40.390">
    <property type="match status" value="1"/>
</dbReference>
<evidence type="ECO:0000256" key="3">
    <source>
        <dbReference type="ARBA" id="ARBA00022729"/>
    </source>
</evidence>
<dbReference type="RefSeq" id="WP_073172290.1">
    <property type="nucleotide sequence ID" value="NZ_FQZE01000031.1"/>
</dbReference>
<proteinExistence type="inferred from homology"/>
<dbReference type="Pfam" id="PF07980">
    <property type="entry name" value="SusD_RagB"/>
    <property type="match status" value="1"/>
</dbReference>
<dbReference type="CDD" id="cd08977">
    <property type="entry name" value="SusD"/>
    <property type="match status" value="1"/>
</dbReference>
<accession>A0A1M6M9H7</accession>
<keyword evidence="10" id="KW-1185">Reference proteome</keyword>
<feature type="domain" description="SusD-like N-terminal" evidence="8">
    <location>
        <begin position="93"/>
        <end position="222"/>
    </location>
</feature>
<organism evidence="9 10">
    <name type="scientific">Tangfeifania diversioriginum</name>
    <dbReference type="NCBI Taxonomy" id="1168035"/>
    <lineage>
        <taxon>Bacteria</taxon>
        <taxon>Pseudomonadati</taxon>
        <taxon>Bacteroidota</taxon>
        <taxon>Bacteroidia</taxon>
        <taxon>Marinilabiliales</taxon>
        <taxon>Prolixibacteraceae</taxon>
        <taxon>Tangfeifania</taxon>
    </lineage>
</organism>
<evidence type="ECO:0000256" key="4">
    <source>
        <dbReference type="ARBA" id="ARBA00023136"/>
    </source>
</evidence>
<keyword evidence="3 6" id="KW-0732">Signal</keyword>
<evidence type="ECO:0000259" key="8">
    <source>
        <dbReference type="Pfam" id="PF14322"/>
    </source>
</evidence>
<comment type="subcellular location">
    <subcellularLocation>
        <location evidence="1">Cell outer membrane</location>
    </subcellularLocation>
</comment>
<evidence type="ECO:0000313" key="9">
    <source>
        <dbReference type="EMBL" id="SHJ80089.1"/>
    </source>
</evidence>
<dbReference type="GO" id="GO:0009279">
    <property type="term" value="C:cell outer membrane"/>
    <property type="evidence" value="ECO:0007669"/>
    <property type="project" value="UniProtKB-SubCell"/>
</dbReference>
<evidence type="ECO:0000313" key="10">
    <source>
        <dbReference type="Proteomes" id="UP000184050"/>
    </source>
</evidence>
<dbReference type="InterPro" id="IPR011990">
    <property type="entry name" value="TPR-like_helical_dom_sf"/>
</dbReference>
<feature type="chain" id="PRO_5011957647" evidence="6">
    <location>
        <begin position="22"/>
        <end position="509"/>
    </location>
</feature>
<name>A0A1M6M9H7_9BACT</name>